<feature type="compositionally biased region" description="Acidic residues" evidence="6">
    <location>
        <begin position="574"/>
        <end position="587"/>
    </location>
</feature>
<dbReference type="GO" id="GO:0005634">
    <property type="term" value="C:nucleus"/>
    <property type="evidence" value="ECO:0007669"/>
    <property type="project" value="UniProtKB-SubCell"/>
</dbReference>
<evidence type="ECO:0000256" key="1">
    <source>
        <dbReference type="ARBA" id="ARBA00004123"/>
    </source>
</evidence>
<feature type="compositionally biased region" description="Low complexity" evidence="6">
    <location>
        <begin position="395"/>
        <end position="408"/>
    </location>
</feature>
<gene>
    <name evidence="7" type="ORF">AMATHDRAFT_143773</name>
</gene>
<dbReference type="AlphaFoldDB" id="A0A2A9NTG7"/>
<feature type="region of interest" description="Disordered" evidence="6">
    <location>
        <begin position="570"/>
        <end position="593"/>
    </location>
</feature>
<comment type="similarity">
    <text evidence="2">Belongs to the ETT1 family.</text>
</comment>
<dbReference type="STRING" id="703135.A0A2A9NTG7"/>
<proteinExistence type="inferred from homology"/>
<sequence length="593" mass="66107">MLPSNLYKPCSERPRGLWKARVTAARISAKNVPDRKENPLQSLSDTDDADDSSCPPQSPPPNKKHRKSSFSDSSCTSDEDEVYYWDYSRRCTPNKDRVSRWTTRTKIMDTSTTAGGSMIPSDRTTCDLDDWEDLKELFAKAAEQYETDDTSESLPLLRGVIHECHRFLLCYPDPSVLFAVPATPETSAPEAKSRRHSAGIQTSISPPATHKVPEAANRRERKCRCIEVPTAFHAILGTALFLFGNLIASDPSLALEGEPTTPVSYWLAALDVFETGENLPSRTSGSKQCDAPEDWRMALVWGRTLVCLADEVVHQQIKARQEGRDPATVALDVREPNWPPQSPFSAIAMRRPPVTRRMSFDTVTPNDLLVLAMDQFSRGIFHMPHPTHRHSVLPASSPTAEASSSKLSGSPPHEHFSRAKELYTIGSEVLLVAEKLEVPSERHTWACWADSVFNQMKMEADRDGWRKLIFRSRGRCWLVAGSAFAEELESALERGEVDVLKSDEAADAREGLSMAVTFFERAKAAPEPGEEVEDPDAHELQPLLTEALLTLANLTEDQREREKLYGRAKLESGMDLDLDQDSDEDMLDATTAP</sequence>
<dbReference type="PANTHER" id="PTHR28290:SF1">
    <property type="entry name" value="ENHANCER OF TRANSLATION TERMINATION 1"/>
    <property type="match status" value="1"/>
</dbReference>
<keyword evidence="8" id="KW-1185">Reference proteome</keyword>
<protein>
    <submittedName>
        <fullName evidence="7">Uncharacterized protein</fullName>
    </submittedName>
</protein>
<comment type="subcellular location">
    <subcellularLocation>
        <location evidence="1">Nucleus</location>
    </subcellularLocation>
</comment>
<feature type="region of interest" description="Disordered" evidence="6">
    <location>
        <begin position="388"/>
        <end position="413"/>
    </location>
</feature>
<evidence type="ECO:0000256" key="2">
    <source>
        <dbReference type="ARBA" id="ARBA00007273"/>
    </source>
</evidence>
<dbReference type="PANTHER" id="PTHR28290">
    <property type="entry name" value="ENHANCER OF TRANSLATION TERMINATION 1"/>
    <property type="match status" value="1"/>
</dbReference>
<dbReference type="Proteomes" id="UP000242287">
    <property type="component" value="Unassembled WGS sequence"/>
</dbReference>
<organism evidence="7 8">
    <name type="scientific">Amanita thiersii Skay4041</name>
    <dbReference type="NCBI Taxonomy" id="703135"/>
    <lineage>
        <taxon>Eukaryota</taxon>
        <taxon>Fungi</taxon>
        <taxon>Dikarya</taxon>
        <taxon>Basidiomycota</taxon>
        <taxon>Agaricomycotina</taxon>
        <taxon>Agaricomycetes</taxon>
        <taxon>Agaricomycetidae</taxon>
        <taxon>Agaricales</taxon>
        <taxon>Pluteineae</taxon>
        <taxon>Amanitaceae</taxon>
        <taxon>Amanita</taxon>
    </lineage>
</organism>
<name>A0A2A9NTG7_9AGAR</name>
<keyword evidence="3" id="KW-0805">Transcription regulation</keyword>
<keyword evidence="4" id="KW-0804">Transcription</keyword>
<evidence type="ECO:0000256" key="6">
    <source>
        <dbReference type="SAM" id="MobiDB-lite"/>
    </source>
</evidence>
<dbReference type="InterPro" id="IPR024318">
    <property type="entry name" value="Nro1/ETT1"/>
</dbReference>
<feature type="region of interest" description="Disordered" evidence="6">
    <location>
        <begin position="27"/>
        <end position="76"/>
    </location>
</feature>
<dbReference type="EMBL" id="KZ301994">
    <property type="protein sequence ID" value="PFH50953.1"/>
    <property type="molecule type" value="Genomic_DNA"/>
</dbReference>
<dbReference type="GO" id="GO:2000640">
    <property type="term" value="P:positive regulation of SREBP signaling pathway"/>
    <property type="evidence" value="ECO:0007669"/>
    <property type="project" value="TreeGrafter"/>
</dbReference>
<keyword evidence="5" id="KW-0539">Nucleus</keyword>
<reference evidence="7 8" key="1">
    <citation type="submission" date="2014-02" db="EMBL/GenBank/DDBJ databases">
        <title>Transposable element dynamics among asymbiotic and ectomycorrhizal Amanita fungi.</title>
        <authorList>
            <consortium name="DOE Joint Genome Institute"/>
            <person name="Hess J."/>
            <person name="Skrede I."/>
            <person name="Wolfe B."/>
            <person name="LaButti K."/>
            <person name="Ohm R.A."/>
            <person name="Grigoriev I.V."/>
            <person name="Pringle A."/>
        </authorList>
    </citation>
    <scope>NUCLEOTIDE SEQUENCE [LARGE SCALE GENOMIC DNA]</scope>
    <source>
        <strain evidence="7 8">SKay4041</strain>
    </source>
</reference>
<evidence type="ECO:0000256" key="4">
    <source>
        <dbReference type="ARBA" id="ARBA00023163"/>
    </source>
</evidence>
<evidence type="ECO:0000313" key="8">
    <source>
        <dbReference type="Proteomes" id="UP000242287"/>
    </source>
</evidence>
<evidence type="ECO:0000313" key="7">
    <source>
        <dbReference type="EMBL" id="PFH50953.1"/>
    </source>
</evidence>
<evidence type="ECO:0000256" key="5">
    <source>
        <dbReference type="ARBA" id="ARBA00023242"/>
    </source>
</evidence>
<evidence type="ECO:0000256" key="3">
    <source>
        <dbReference type="ARBA" id="ARBA00023015"/>
    </source>
</evidence>
<accession>A0A2A9NTG7</accession>
<feature type="region of interest" description="Disordered" evidence="6">
    <location>
        <begin position="187"/>
        <end position="215"/>
    </location>
</feature>
<dbReference type="OrthoDB" id="3204217at2759"/>